<dbReference type="PANTHER" id="PTHR43019">
    <property type="entry name" value="SERINE ENDOPROTEASE DEGS"/>
    <property type="match status" value="1"/>
</dbReference>
<keyword evidence="2" id="KW-1133">Transmembrane helix</keyword>
<gene>
    <name evidence="5" type="ORF">EV699_11260</name>
</gene>
<evidence type="ECO:0000256" key="3">
    <source>
        <dbReference type="SAM" id="SignalP"/>
    </source>
</evidence>
<feature type="chain" id="PRO_5020465793" evidence="3">
    <location>
        <begin position="24"/>
        <end position="580"/>
    </location>
</feature>
<dbReference type="SUPFAM" id="SSF49879">
    <property type="entry name" value="SMAD/FHA domain"/>
    <property type="match status" value="1"/>
</dbReference>
<evidence type="ECO:0000313" key="6">
    <source>
        <dbReference type="Proteomes" id="UP000295765"/>
    </source>
</evidence>
<dbReference type="Gene3D" id="2.60.200.20">
    <property type="match status" value="1"/>
</dbReference>
<dbReference type="InterPro" id="IPR000253">
    <property type="entry name" value="FHA_dom"/>
</dbReference>
<dbReference type="PROSITE" id="PS50006">
    <property type="entry name" value="FHA_DOMAIN"/>
    <property type="match status" value="1"/>
</dbReference>
<sequence>MSPRLSLSLLLLTLLSLPSPAGAAAPDDGAGFTETYRLHLRSKPAVVRILDGYKGYVQYSDGSRQSLGSVGSGSGFFISSDGYIMTNAHVVSATRDGESAARETLYAQFVSRMLQANNLQPTRENIDKVNQWARRNGVKLVISDHLNLVLLQDGSALRYEIKAYGVPVGSRGDQLTGKDVAILKVETRNAPTLQLGDSSRVRVGDRVHVVGYPGAADSDVLDERSKVEPTINEGAISAIKTTVDGIPVLQTNTSATHGNSGGPVLNRQAEVIGLLTFRGDTVNGQEVQGFNFIVPSNTAREYLAPAGASNAPGLVDQRWIAGLAEYEQRHYRKAKQFFDEVATLSPQHSEARRLLVDSQERILRGEDVPDTPPPPPPTPPQPAPQPVVLAAPVAPPAPAPTPAPAESSSIATLVGGALLLLSACGGVAAFVLRRRAQGTATRAAPPVAAAAGAAPPRRGRVLGGPTVAATTVSPALAAAGLTLRFDGGPLSGQAVTVPEAGLWIGRDASRAEVVIDDPMISGRHLWVGRQGGQWLIRDERSTNGTFIDSVGSGRITEHVLRPGERIILSRNATASFTALL</sequence>
<dbReference type="GO" id="GO:0004252">
    <property type="term" value="F:serine-type endopeptidase activity"/>
    <property type="evidence" value="ECO:0007669"/>
    <property type="project" value="InterPro"/>
</dbReference>
<dbReference type="AlphaFoldDB" id="A0A4R2LMN9"/>
<feature type="compositionally biased region" description="Pro residues" evidence="1">
    <location>
        <begin position="393"/>
        <end position="403"/>
    </location>
</feature>
<feature type="transmembrane region" description="Helical" evidence="2">
    <location>
        <begin position="410"/>
        <end position="432"/>
    </location>
</feature>
<evidence type="ECO:0000256" key="2">
    <source>
        <dbReference type="SAM" id="Phobius"/>
    </source>
</evidence>
<name>A0A4R2LMN9_9GAMM</name>
<dbReference type="CDD" id="cd00060">
    <property type="entry name" value="FHA"/>
    <property type="match status" value="1"/>
</dbReference>
<dbReference type="InterPro" id="IPR009003">
    <property type="entry name" value="Peptidase_S1_PA"/>
</dbReference>
<organism evidence="5 6">
    <name type="scientific">Plasticicumulans lactativorans</name>
    <dbReference type="NCBI Taxonomy" id="1133106"/>
    <lineage>
        <taxon>Bacteria</taxon>
        <taxon>Pseudomonadati</taxon>
        <taxon>Pseudomonadota</taxon>
        <taxon>Gammaproteobacteria</taxon>
        <taxon>Candidatus Competibacteraceae</taxon>
        <taxon>Plasticicumulans</taxon>
    </lineage>
</organism>
<proteinExistence type="predicted"/>
<dbReference type="InterPro" id="IPR001940">
    <property type="entry name" value="Peptidase_S1C"/>
</dbReference>
<dbReference type="InterPro" id="IPR043504">
    <property type="entry name" value="Peptidase_S1_PA_chymotrypsin"/>
</dbReference>
<evidence type="ECO:0000313" key="5">
    <source>
        <dbReference type="EMBL" id="TCO80725.1"/>
    </source>
</evidence>
<dbReference type="Gene3D" id="2.40.10.10">
    <property type="entry name" value="Trypsin-like serine proteases"/>
    <property type="match status" value="1"/>
</dbReference>
<keyword evidence="2" id="KW-0472">Membrane</keyword>
<dbReference type="InterPro" id="IPR008984">
    <property type="entry name" value="SMAD_FHA_dom_sf"/>
</dbReference>
<feature type="region of interest" description="Disordered" evidence="1">
    <location>
        <begin position="365"/>
        <end position="406"/>
    </location>
</feature>
<accession>A0A4R2LMN9</accession>
<comment type="caution">
    <text evidence="5">The sequence shown here is derived from an EMBL/GenBank/DDBJ whole genome shotgun (WGS) entry which is preliminary data.</text>
</comment>
<evidence type="ECO:0000256" key="1">
    <source>
        <dbReference type="SAM" id="MobiDB-lite"/>
    </source>
</evidence>
<dbReference type="PRINTS" id="PR00834">
    <property type="entry name" value="PROTEASES2C"/>
</dbReference>
<dbReference type="GO" id="GO:0006508">
    <property type="term" value="P:proteolysis"/>
    <property type="evidence" value="ECO:0007669"/>
    <property type="project" value="InterPro"/>
</dbReference>
<dbReference type="Pfam" id="PF00498">
    <property type="entry name" value="FHA"/>
    <property type="match status" value="1"/>
</dbReference>
<dbReference type="EMBL" id="SLWY01000012">
    <property type="protein sequence ID" value="TCO80725.1"/>
    <property type="molecule type" value="Genomic_DNA"/>
</dbReference>
<keyword evidence="2" id="KW-0812">Transmembrane</keyword>
<dbReference type="Proteomes" id="UP000295765">
    <property type="component" value="Unassembled WGS sequence"/>
</dbReference>
<protein>
    <submittedName>
        <fullName evidence="5">FHA domain-containing protein</fullName>
    </submittedName>
</protein>
<dbReference type="SUPFAM" id="SSF50494">
    <property type="entry name" value="Trypsin-like serine proteases"/>
    <property type="match status" value="1"/>
</dbReference>
<feature type="compositionally biased region" description="Pro residues" evidence="1">
    <location>
        <begin position="370"/>
        <end position="385"/>
    </location>
</feature>
<keyword evidence="3" id="KW-0732">Signal</keyword>
<dbReference type="RefSeq" id="WP_132542942.1">
    <property type="nucleotide sequence ID" value="NZ_SLWY01000012.1"/>
</dbReference>
<dbReference type="Pfam" id="PF13365">
    <property type="entry name" value="Trypsin_2"/>
    <property type="match status" value="1"/>
</dbReference>
<feature type="domain" description="FHA" evidence="4">
    <location>
        <begin position="502"/>
        <end position="552"/>
    </location>
</feature>
<dbReference type="OrthoDB" id="9758917at2"/>
<evidence type="ECO:0000259" key="4">
    <source>
        <dbReference type="PROSITE" id="PS50006"/>
    </source>
</evidence>
<keyword evidence="6" id="KW-1185">Reference proteome</keyword>
<reference evidence="5 6" key="1">
    <citation type="submission" date="2019-03" db="EMBL/GenBank/DDBJ databases">
        <title>Genomic Encyclopedia of Type Strains, Phase IV (KMG-IV): sequencing the most valuable type-strain genomes for metagenomic binning, comparative biology and taxonomic classification.</title>
        <authorList>
            <person name="Goeker M."/>
        </authorList>
    </citation>
    <scope>NUCLEOTIDE SEQUENCE [LARGE SCALE GENOMIC DNA]</scope>
    <source>
        <strain evidence="5 6">DSM 25287</strain>
    </source>
</reference>
<feature type="signal peptide" evidence="3">
    <location>
        <begin position="1"/>
        <end position="23"/>
    </location>
</feature>
<dbReference type="PANTHER" id="PTHR43019:SF23">
    <property type="entry name" value="PROTEASE DO-LIKE 5, CHLOROPLASTIC"/>
    <property type="match status" value="1"/>
</dbReference>
<dbReference type="Gene3D" id="2.40.10.120">
    <property type="match status" value="1"/>
</dbReference>